<dbReference type="Proteomes" id="UP001596505">
    <property type="component" value="Unassembled WGS sequence"/>
</dbReference>
<feature type="transmembrane region" description="Helical" evidence="1">
    <location>
        <begin position="53"/>
        <end position="73"/>
    </location>
</feature>
<proteinExistence type="predicted"/>
<keyword evidence="1" id="KW-0812">Transmembrane</keyword>
<evidence type="ECO:0000256" key="1">
    <source>
        <dbReference type="SAM" id="Phobius"/>
    </source>
</evidence>
<evidence type="ECO:0000313" key="2">
    <source>
        <dbReference type="EMBL" id="MFC7391685.1"/>
    </source>
</evidence>
<keyword evidence="1" id="KW-1133">Transmembrane helix</keyword>
<dbReference type="Pfam" id="PF05975">
    <property type="entry name" value="EcsB"/>
    <property type="match status" value="1"/>
</dbReference>
<dbReference type="InterPro" id="IPR010288">
    <property type="entry name" value="EcsB_ABC"/>
</dbReference>
<gene>
    <name evidence="2" type="ORF">ACFQRG_01585</name>
</gene>
<feature type="transmembrane region" description="Helical" evidence="1">
    <location>
        <begin position="306"/>
        <end position="327"/>
    </location>
</feature>
<dbReference type="EMBL" id="JBHTCO010000002">
    <property type="protein sequence ID" value="MFC7391685.1"/>
    <property type="molecule type" value="Genomic_DNA"/>
</dbReference>
<feature type="transmembrane region" description="Helical" evidence="1">
    <location>
        <begin position="21"/>
        <end position="47"/>
    </location>
</feature>
<feature type="transmembrane region" description="Helical" evidence="1">
    <location>
        <begin position="188"/>
        <end position="205"/>
    </location>
</feature>
<reference evidence="3" key="1">
    <citation type="journal article" date="2019" name="Int. J. Syst. Evol. Microbiol.">
        <title>The Global Catalogue of Microorganisms (GCM) 10K type strain sequencing project: providing services to taxonomists for standard genome sequencing and annotation.</title>
        <authorList>
            <consortium name="The Broad Institute Genomics Platform"/>
            <consortium name="The Broad Institute Genome Sequencing Center for Infectious Disease"/>
            <person name="Wu L."/>
            <person name="Ma J."/>
        </authorList>
    </citation>
    <scope>NUCLEOTIDE SEQUENCE [LARGE SCALE GENOMIC DNA]</scope>
    <source>
        <strain evidence="3">CGMCC 1.16305</strain>
    </source>
</reference>
<dbReference type="RefSeq" id="WP_380962940.1">
    <property type="nucleotide sequence ID" value="NZ_JBHTCO010000002.1"/>
</dbReference>
<feature type="transmembrane region" description="Helical" evidence="1">
    <location>
        <begin position="164"/>
        <end position="182"/>
    </location>
</feature>
<keyword evidence="3" id="KW-1185">Reference proteome</keyword>
<feature type="transmembrane region" description="Helical" evidence="1">
    <location>
        <begin position="376"/>
        <end position="395"/>
    </location>
</feature>
<feature type="transmembrane region" description="Helical" evidence="1">
    <location>
        <begin position="281"/>
        <end position="300"/>
    </location>
</feature>
<sequence>MDKVEALWNRRRSEYWKMASRYWKLITKNSGLVFVLYVIIIVGSIYYKKWLDTLTPSFPSALLIALAISIFVIRTPIRTFLESADLVFLLPLESKLGTYFKKSRQYSFQLQCITIIICLVLFSPLYFRMINHSFLALIATAILIFAAKWWNIDCKWQEQYIPQTFLFKFIRGIVSLCFVYAVVSGKHIILVLLLLCVMVGLSILFRSQANKRLLKWDRLLEMENKQMMILLRFANLFTDVPQLKGKVKPRFWLNGLTEFSYGQESVYKKFYAKTFIRAHEYFGLYVRLTIIGMIIEVLFTHGYSTYFVLLAVMYLTAVQLLTLWYHVTPQALADLYPIANKIREKSYLQILFILLVIQGIVLSLAGGFAIGTLMSFIILLVLSILLNIVFTLGYVRHKIKTPA</sequence>
<feature type="transmembrane region" description="Helical" evidence="1">
    <location>
        <begin position="108"/>
        <end position="127"/>
    </location>
</feature>
<organism evidence="2 3">
    <name type="scientific">Scopulibacillus cellulosilyticus</name>
    <dbReference type="NCBI Taxonomy" id="2665665"/>
    <lineage>
        <taxon>Bacteria</taxon>
        <taxon>Bacillati</taxon>
        <taxon>Bacillota</taxon>
        <taxon>Bacilli</taxon>
        <taxon>Bacillales</taxon>
        <taxon>Sporolactobacillaceae</taxon>
        <taxon>Scopulibacillus</taxon>
    </lineage>
</organism>
<name>A0ABW2PTV3_9BACL</name>
<comment type="caution">
    <text evidence="2">The sequence shown here is derived from an EMBL/GenBank/DDBJ whole genome shotgun (WGS) entry which is preliminary data.</text>
</comment>
<keyword evidence="1" id="KW-0472">Membrane</keyword>
<accession>A0ABW2PTV3</accession>
<protein>
    <submittedName>
        <fullName evidence="2">ABC transporter permease</fullName>
    </submittedName>
</protein>
<dbReference type="PIRSF" id="PIRSF037259">
    <property type="entry name" value="EcsB_ABC"/>
    <property type="match status" value="1"/>
</dbReference>
<feature type="transmembrane region" description="Helical" evidence="1">
    <location>
        <begin position="133"/>
        <end position="152"/>
    </location>
</feature>
<feature type="transmembrane region" description="Helical" evidence="1">
    <location>
        <begin position="347"/>
        <end position="370"/>
    </location>
</feature>
<evidence type="ECO:0000313" key="3">
    <source>
        <dbReference type="Proteomes" id="UP001596505"/>
    </source>
</evidence>